<dbReference type="PANTHER" id="PTHR48086:SF3">
    <property type="entry name" value="SODIUM_PROLINE SYMPORTER"/>
    <property type="match status" value="1"/>
</dbReference>
<keyword evidence="7 14" id="KW-1133">Transmembrane helix</keyword>
<keyword evidence="9" id="KW-0406">Ion transport</keyword>
<keyword evidence="4" id="KW-1003">Cell membrane</keyword>
<feature type="transmembrane region" description="Helical" evidence="14">
    <location>
        <begin position="68"/>
        <end position="91"/>
    </location>
</feature>
<dbReference type="InterPro" id="IPR001734">
    <property type="entry name" value="Na/solute_symporter"/>
</dbReference>
<feature type="transmembrane region" description="Helical" evidence="14">
    <location>
        <begin position="393"/>
        <end position="413"/>
    </location>
</feature>
<dbReference type="PANTHER" id="PTHR48086">
    <property type="entry name" value="SODIUM/PROLINE SYMPORTER-RELATED"/>
    <property type="match status" value="1"/>
</dbReference>
<evidence type="ECO:0000256" key="5">
    <source>
        <dbReference type="ARBA" id="ARBA00022692"/>
    </source>
</evidence>
<dbReference type="STRING" id="447595.SAMN05660826_02019"/>
<evidence type="ECO:0000256" key="13">
    <source>
        <dbReference type="RuleBase" id="RU362091"/>
    </source>
</evidence>
<dbReference type="AlphaFoldDB" id="A0A1M7LSN7"/>
<feature type="transmembrane region" description="Helical" evidence="14">
    <location>
        <begin position="425"/>
        <end position="444"/>
    </location>
</feature>
<name>A0A1M7LSN7_9FIRM</name>
<evidence type="ECO:0000256" key="3">
    <source>
        <dbReference type="ARBA" id="ARBA00022448"/>
    </source>
</evidence>
<comment type="catalytic activity">
    <reaction evidence="12">
        <text>L-proline(in) + Na(+)(in) = L-proline(out) + Na(+)(out)</text>
        <dbReference type="Rhea" id="RHEA:28967"/>
        <dbReference type="ChEBI" id="CHEBI:29101"/>
        <dbReference type="ChEBI" id="CHEBI:60039"/>
    </reaction>
</comment>
<keyword evidence="8" id="KW-0915">Sodium</keyword>
<feature type="transmembrane region" description="Helical" evidence="14">
    <location>
        <begin position="44"/>
        <end position="62"/>
    </location>
</feature>
<evidence type="ECO:0000256" key="7">
    <source>
        <dbReference type="ARBA" id="ARBA00022989"/>
    </source>
</evidence>
<dbReference type="InterPro" id="IPR038377">
    <property type="entry name" value="Na/Glc_symporter_sf"/>
</dbReference>
<feature type="transmembrane region" description="Helical" evidence="14">
    <location>
        <begin position="321"/>
        <end position="344"/>
    </location>
</feature>
<feature type="transmembrane region" description="Helical" evidence="14">
    <location>
        <begin position="155"/>
        <end position="176"/>
    </location>
</feature>
<comment type="subcellular location">
    <subcellularLocation>
        <location evidence="1">Cell membrane</location>
        <topology evidence="1">Multi-pass membrane protein</topology>
    </subcellularLocation>
</comment>
<feature type="transmembrane region" description="Helical" evidence="14">
    <location>
        <begin position="450"/>
        <end position="468"/>
    </location>
</feature>
<proteinExistence type="inferred from homology"/>
<keyword evidence="5 14" id="KW-0812">Transmembrane</keyword>
<dbReference type="GO" id="GO:0005298">
    <property type="term" value="F:proline:sodium symporter activity"/>
    <property type="evidence" value="ECO:0007669"/>
    <property type="project" value="TreeGrafter"/>
</dbReference>
<feature type="transmembrane region" description="Helical" evidence="14">
    <location>
        <begin position="270"/>
        <end position="294"/>
    </location>
</feature>
<accession>A0A1M7LSN7</accession>
<protein>
    <submittedName>
        <fullName evidence="15">Solute:Na+ symporter, SSS family</fullName>
    </submittedName>
</protein>
<evidence type="ECO:0000256" key="1">
    <source>
        <dbReference type="ARBA" id="ARBA00004651"/>
    </source>
</evidence>
<organism evidence="15 16">
    <name type="scientific">Caldanaerovirga acetigignens</name>
    <dbReference type="NCBI Taxonomy" id="447595"/>
    <lineage>
        <taxon>Bacteria</taxon>
        <taxon>Bacillati</taxon>
        <taxon>Bacillota</taxon>
        <taxon>Clostridia</taxon>
        <taxon>Thermosediminibacterales</taxon>
        <taxon>Thermosediminibacteraceae</taxon>
        <taxon>Caldanaerovirga</taxon>
    </lineage>
</organism>
<reference evidence="16" key="1">
    <citation type="submission" date="2016-11" db="EMBL/GenBank/DDBJ databases">
        <authorList>
            <person name="Varghese N."/>
            <person name="Submissions S."/>
        </authorList>
    </citation>
    <scope>NUCLEOTIDE SEQUENCE [LARGE SCALE GENOMIC DNA]</scope>
    <source>
        <strain evidence="16">DSM 18802</strain>
    </source>
</reference>
<dbReference type="Proteomes" id="UP000184375">
    <property type="component" value="Unassembled WGS sequence"/>
</dbReference>
<evidence type="ECO:0000256" key="6">
    <source>
        <dbReference type="ARBA" id="ARBA00022847"/>
    </source>
</evidence>
<dbReference type="Pfam" id="PF00474">
    <property type="entry name" value="SSF"/>
    <property type="match status" value="1"/>
</dbReference>
<feature type="transmembrane region" description="Helical" evidence="14">
    <location>
        <begin position="231"/>
        <end position="249"/>
    </location>
</feature>
<sequence length="492" mass="53623">MIKFAVLILYIISQIAVGIIGMKRTKSLNDFLLAGRNMGPWMSAFAYGTAYFSAVIFIGYAGKLGWNFGLSALWIAIGNSLIGSFLAWKILAKPTKIMTQKLNAKTFPEFLALRYDSPTYRIFAAVIIFIFLVPYSASVYMGLSYLFEGVFNIDYQLALVIMAALTAFYLILGGYFSVSLSDFIQGLIMLFGSILMIWSVVSHPNVGGIMPAIRKLASIDPKLAAPVGPPGFWQLFFFVTLTSLGPWGLPQMVHKFYSIKDEASVKPATAISTAFSFIISFTAYFIGAMTRLFFDSIPLEGGRPNPDIMVPKIIEWAMPEAVAAVILALVISASMSTLSSLVLISSSAISVDLTEGLGIKLGGKAKMALMRLFCLIFIILSLIIAILKPSIIITLMAISWGTVAGTFLAPYLFGLFYKQTTKSGAWTGSITGLAISIVLSVISRFDSSKIPMFGSLAMTIPLLVVPFVSKLTSKERTQQEIFKNAPSSQINY</sequence>
<evidence type="ECO:0000256" key="9">
    <source>
        <dbReference type="ARBA" id="ARBA00023065"/>
    </source>
</evidence>
<dbReference type="GO" id="GO:0015193">
    <property type="term" value="F:L-proline transmembrane transporter activity"/>
    <property type="evidence" value="ECO:0007669"/>
    <property type="project" value="TreeGrafter"/>
</dbReference>
<evidence type="ECO:0000256" key="14">
    <source>
        <dbReference type="SAM" id="Phobius"/>
    </source>
</evidence>
<dbReference type="GO" id="GO:0015824">
    <property type="term" value="P:proline transport"/>
    <property type="evidence" value="ECO:0007669"/>
    <property type="project" value="TreeGrafter"/>
</dbReference>
<evidence type="ECO:0000256" key="11">
    <source>
        <dbReference type="ARBA" id="ARBA00023201"/>
    </source>
</evidence>
<keyword evidence="11" id="KW-0739">Sodium transport</keyword>
<dbReference type="Gene3D" id="1.20.1730.10">
    <property type="entry name" value="Sodium/glucose cotransporter"/>
    <property type="match status" value="1"/>
</dbReference>
<evidence type="ECO:0000256" key="4">
    <source>
        <dbReference type="ARBA" id="ARBA00022475"/>
    </source>
</evidence>
<comment type="similarity">
    <text evidence="2 13">Belongs to the sodium:solute symporter (SSF) (TC 2.A.21) family.</text>
</comment>
<feature type="transmembrane region" description="Helical" evidence="14">
    <location>
        <begin position="6"/>
        <end position="23"/>
    </location>
</feature>
<evidence type="ECO:0000313" key="16">
    <source>
        <dbReference type="Proteomes" id="UP000184375"/>
    </source>
</evidence>
<evidence type="ECO:0000256" key="8">
    <source>
        <dbReference type="ARBA" id="ARBA00023053"/>
    </source>
</evidence>
<evidence type="ECO:0000256" key="10">
    <source>
        <dbReference type="ARBA" id="ARBA00023136"/>
    </source>
</evidence>
<evidence type="ECO:0000313" key="15">
    <source>
        <dbReference type="EMBL" id="SHM81288.1"/>
    </source>
</evidence>
<feature type="transmembrane region" description="Helical" evidence="14">
    <location>
        <begin position="183"/>
        <end position="201"/>
    </location>
</feature>
<keyword evidence="6" id="KW-0769">Symport</keyword>
<dbReference type="EMBL" id="FRCR01000014">
    <property type="protein sequence ID" value="SHM81288.1"/>
    <property type="molecule type" value="Genomic_DNA"/>
</dbReference>
<evidence type="ECO:0000256" key="2">
    <source>
        <dbReference type="ARBA" id="ARBA00006434"/>
    </source>
</evidence>
<feature type="transmembrane region" description="Helical" evidence="14">
    <location>
        <begin position="122"/>
        <end position="143"/>
    </location>
</feature>
<gene>
    <name evidence="15" type="ORF">SAMN05660826_02019</name>
</gene>
<evidence type="ECO:0000256" key="12">
    <source>
        <dbReference type="ARBA" id="ARBA00033708"/>
    </source>
</evidence>
<dbReference type="OrthoDB" id="9810181at2"/>
<dbReference type="InterPro" id="IPR050277">
    <property type="entry name" value="Sodium:Solute_Symporter"/>
</dbReference>
<keyword evidence="16" id="KW-1185">Reference proteome</keyword>
<dbReference type="RefSeq" id="WP_143156269.1">
    <property type="nucleotide sequence ID" value="NZ_FRCR01000014.1"/>
</dbReference>
<keyword evidence="3" id="KW-0813">Transport</keyword>
<dbReference type="GO" id="GO:0005886">
    <property type="term" value="C:plasma membrane"/>
    <property type="evidence" value="ECO:0007669"/>
    <property type="project" value="UniProtKB-SubCell"/>
</dbReference>
<feature type="transmembrane region" description="Helical" evidence="14">
    <location>
        <begin position="368"/>
        <end position="387"/>
    </location>
</feature>
<dbReference type="PROSITE" id="PS50283">
    <property type="entry name" value="NA_SOLUT_SYMP_3"/>
    <property type="match status" value="1"/>
</dbReference>
<keyword evidence="10 14" id="KW-0472">Membrane</keyword>